<dbReference type="Pfam" id="PF03330">
    <property type="entry name" value="DPBB_1"/>
    <property type="match status" value="1"/>
</dbReference>
<feature type="domain" description="Expansin-like EG45" evidence="7">
    <location>
        <begin position="53"/>
        <end position="163"/>
    </location>
</feature>
<evidence type="ECO:0000259" key="8">
    <source>
        <dbReference type="PROSITE" id="PS50843"/>
    </source>
</evidence>
<dbReference type="InterPro" id="IPR036908">
    <property type="entry name" value="RlpA-like_sf"/>
</dbReference>
<keyword evidence="6" id="KW-0961">Cell wall biogenesis/degradation</keyword>
<keyword evidence="4 6" id="KW-0732">Signal</keyword>
<dbReference type="OrthoDB" id="5823761at2759"/>
<dbReference type="EMBL" id="CM035430">
    <property type="protein sequence ID" value="KAH7298036.1"/>
    <property type="molecule type" value="Genomic_DNA"/>
</dbReference>
<evidence type="ECO:0000256" key="1">
    <source>
        <dbReference type="ARBA" id="ARBA00005392"/>
    </source>
</evidence>
<dbReference type="InterPro" id="IPR007118">
    <property type="entry name" value="Expan_Lol_pI"/>
</dbReference>
<feature type="domain" description="Expansin-like CBD" evidence="8">
    <location>
        <begin position="173"/>
        <end position="252"/>
    </location>
</feature>
<evidence type="ECO:0000313" key="9">
    <source>
        <dbReference type="EMBL" id="KAH7298036.1"/>
    </source>
</evidence>
<protein>
    <recommendedName>
        <fullName evidence="6">Expansin</fullName>
    </recommendedName>
</protein>
<dbReference type="GO" id="GO:0009664">
    <property type="term" value="P:plant-type cell wall organization"/>
    <property type="evidence" value="ECO:0007669"/>
    <property type="project" value="InterPro"/>
</dbReference>
<sequence>MVRILGNSTTLVWLLLIHGLLHASAQTLYTPSLKWKKAHATFYGGSDASGTMGGACGYGNLYSTGYGTATAALSAPLFKGGLGCGACFQIKCYNAGSTAGCVHGGIITITATNFCPTGSLGGWCDPPRVHFDMAQPAFLQIAEQVAGVVPVKYRRVRCVKSGGIRFTINGNANFNLVLVTNVGGAGDVLSLKVKGSKTGWINMARNWGENWESSTVLVGQSLSFAVTTTDKQTSISYNVADSNWQFGQTFEGSQFP</sequence>
<feature type="signal peptide" evidence="6">
    <location>
        <begin position="1"/>
        <end position="25"/>
    </location>
</feature>
<evidence type="ECO:0000259" key="7">
    <source>
        <dbReference type="PROSITE" id="PS50842"/>
    </source>
</evidence>
<dbReference type="InterPro" id="IPR009009">
    <property type="entry name" value="RlpA-like_DPBB"/>
</dbReference>
<proteinExistence type="inferred from homology"/>
<dbReference type="PRINTS" id="PR01226">
    <property type="entry name" value="EXPANSIN"/>
</dbReference>
<accession>A0A8T2RNN4</accession>
<organism evidence="9 10">
    <name type="scientific">Ceratopteris richardii</name>
    <name type="common">Triangle waterfern</name>
    <dbReference type="NCBI Taxonomy" id="49495"/>
    <lineage>
        <taxon>Eukaryota</taxon>
        <taxon>Viridiplantae</taxon>
        <taxon>Streptophyta</taxon>
        <taxon>Embryophyta</taxon>
        <taxon>Tracheophyta</taxon>
        <taxon>Polypodiopsida</taxon>
        <taxon>Polypodiidae</taxon>
        <taxon>Polypodiales</taxon>
        <taxon>Pteridineae</taxon>
        <taxon>Pteridaceae</taxon>
        <taxon>Parkerioideae</taxon>
        <taxon>Ceratopteris</taxon>
    </lineage>
</organism>
<gene>
    <name evidence="9" type="ORF">KP509_25G024500</name>
</gene>
<dbReference type="InterPro" id="IPR036749">
    <property type="entry name" value="Expansin_CBD_sf"/>
</dbReference>
<keyword evidence="3 6" id="KW-0964">Secreted</keyword>
<reference evidence="9" key="1">
    <citation type="submission" date="2021-08" db="EMBL/GenBank/DDBJ databases">
        <title>WGS assembly of Ceratopteris richardii.</title>
        <authorList>
            <person name="Marchant D.B."/>
            <person name="Chen G."/>
            <person name="Jenkins J."/>
            <person name="Shu S."/>
            <person name="Leebens-Mack J."/>
            <person name="Grimwood J."/>
            <person name="Schmutz J."/>
            <person name="Soltis P."/>
            <person name="Soltis D."/>
            <person name="Chen Z.-H."/>
        </authorList>
    </citation>
    <scope>NUCLEOTIDE SEQUENCE</scope>
    <source>
        <strain evidence="9">Whitten #5841</strain>
        <tissue evidence="9">Leaf</tissue>
    </source>
</reference>
<comment type="subcellular location">
    <subcellularLocation>
        <location evidence="6">Secreted</location>
        <location evidence="6">Cell wall</location>
    </subcellularLocation>
    <subcellularLocation>
        <location evidence="6">Membrane</location>
        <topology evidence="6">Peripheral membrane protein</topology>
    </subcellularLocation>
</comment>
<dbReference type="Gene3D" id="2.60.40.760">
    <property type="entry name" value="Expansin, cellulose-binding-like domain"/>
    <property type="match status" value="1"/>
</dbReference>
<evidence type="ECO:0000256" key="4">
    <source>
        <dbReference type="ARBA" id="ARBA00022729"/>
    </source>
</evidence>
<dbReference type="OMA" id="WCDPPRV"/>
<dbReference type="SMART" id="SM00837">
    <property type="entry name" value="DPBB_1"/>
    <property type="match status" value="1"/>
</dbReference>
<dbReference type="InterPro" id="IPR007112">
    <property type="entry name" value="Expansin/allergen_DPBB_dom"/>
</dbReference>
<dbReference type="Gene3D" id="2.40.40.10">
    <property type="entry name" value="RlpA-like domain"/>
    <property type="match status" value="1"/>
</dbReference>
<dbReference type="PRINTS" id="PR01225">
    <property type="entry name" value="EXPANSNFAMLY"/>
</dbReference>
<dbReference type="FunFam" id="2.60.40.760:FF:000001">
    <property type="entry name" value="Expansin"/>
    <property type="match status" value="1"/>
</dbReference>
<evidence type="ECO:0000256" key="5">
    <source>
        <dbReference type="ARBA" id="ARBA00023136"/>
    </source>
</evidence>
<dbReference type="SUPFAM" id="SSF50685">
    <property type="entry name" value="Barwin-like endoglucanases"/>
    <property type="match status" value="1"/>
</dbReference>
<evidence type="ECO:0000256" key="3">
    <source>
        <dbReference type="ARBA" id="ARBA00022525"/>
    </source>
</evidence>
<dbReference type="Proteomes" id="UP000825935">
    <property type="component" value="Chromosome 25"/>
</dbReference>
<dbReference type="InterPro" id="IPR007117">
    <property type="entry name" value="Expansin_CBD"/>
</dbReference>
<evidence type="ECO:0000256" key="2">
    <source>
        <dbReference type="ARBA" id="ARBA00022512"/>
    </source>
</evidence>
<keyword evidence="2 6" id="KW-0134">Cell wall</keyword>
<dbReference type="InterPro" id="IPR002963">
    <property type="entry name" value="Expansin"/>
</dbReference>
<dbReference type="PROSITE" id="PS50842">
    <property type="entry name" value="EXPANSIN_EG45"/>
    <property type="match status" value="1"/>
</dbReference>
<keyword evidence="10" id="KW-1185">Reference proteome</keyword>
<evidence type="ECO:0000256" key="6">
    <source>
        <dbReference type="RuleBase" id="RU365023"/>
    </source>
</evidence>
<dbReference type="SUPFAM" id="SSF49590">
    <property type="entry name" value="PHL pollen allergen"/>
    <property type="match status" value="1"/>
</dbReference>
<comment type="caution">
    <text evidence="9">The sequence shown here is derived from an EMBL/GenBank/DDBJ whole genome shotgun (WGS) entry which is preliminary data.</text>
</comment>
<dbReference type="Pfam" id="PF01357">
    <property type="entry name" value="Expansin_C"/>
    <property type="match status" value="1"/>
</dbReference>
<dbReference type="PANTHER" id="PTHR31867">
    <property type="entry name" value="EXPANSIN-A15"/>
    <property type="match status" value="1"/>
</dbReference>
<name>A0A8T2RNN4_CERRI</name>
<comment type="function">
    <text evidence="6">Causes loosening and extension of plant cell walls by disrupting non-covalent bonding between cellulose microfibrils and matrix glucans. No enzymatic activity has been found.</text>
</comment>
<comment type="similarity">
    <text evidence="1 6">Belongs to the expansin family. Expansin A subfamily.</text>
</comment>
<keyword evidence="5" id="KW-0472">Membrane</keyword>
<evidence type="ECO:0000313" key="10">
    <source>
        <dbReference type="Proteomes" id="UP000825935"/>
    </source>
</evidence>
<feature type="chain" id="PRO_5035964759" description="Expansin" evidence="6">
    <location>
        <begin position="26"/>
        <end position="256"/>
    </location>
</feature>
<dbReference type="PROSITE" id="PS50843">
    <property type="entry name" value="EXPANSIN_CBD"/>
    <property type="match status" value="1"/>
</dbReference>
<dbReference type="GO" id="GO:0016020">
    <property type="term" value="C:membrane"/>
    <property type="evidence" value="ECO:0007669"/>
    <property type="project" value="UniProtKB-SubCell"/>
</dbReference>
<dbReference type="AlphaFoldDB" id="A0A8T2RNN4"/>
<dbReference type="CDD" id="cd22274">
    <property type="entry name" value="DPBB_EXPA_N"/>
    <property type="match status" value="1"/>
</dbReference>
<dbReference type="GO" id="GO:0005576">
    <property type="term" value="C:extracellular region"/>
    <property type="evidence" value="ECO:0007669"/>
    <property type="project" value="InterPro"/>
</dbReference>